<evidence type="ECO:0000256" key="12">
    <source>
        <dbReference type="ARBA" id="ARBA00041185"/>
    </source>
</evidence>
<evidence type="ECO:0000256" key="2">
    <source>
        <dbReference type="ARBA" id="ARBA00022676"/>
    </source>
</evidence>
<dbReference type="RefSeq" id="WP_380896036.1">
    <property type="nucleotide sequence ID" value="NZ_JBHTKY010000011.1"/>
</dbReference>
<gene>
    <name evidence="17" type="ORF">ACFQ2C_09310</name>
</gene>
<comment type="caution">
    <text evidence="17">The sequence shown here is derived from an EMBL/GenBank/DDBJ whole genome shotgun (WGS) entry which is preliminary data.</text>
</comment>
<evidence type="ECO:0000256" key="7">
    <source>
        <dbReference type="ARBA" id="ARBA00022989"/>
    </source>
</evidence>
<keyword evidence="7 16" id="KW-1133">Transmembrane helix</keyword>
<keyword evidence="3" id="KW-0808">Transferase</keyword>
<keyword evidence="6" id="KW-0573">Peptidoglycan synthesis</keyword>
<proteinExistence type="inferred from homology"/>
<keyword evidence="5" id="KW-0133">Cell shape</keyword>
<feature type="transmembrane region" description="Helical" evidence="16">
    <location>
        <begin position="349"/>
        <end position="370"/>
    </location>
</feature>
<evidence type="ECO:0000256" key="9">
    <source>
        <dbReference type="ARBA" id="ARBA00032370"/>
    </source>
</evidence>
<comment type="similarity">
    <text evidence="11">Belongs to the SEDS family. FtsW subfamily.</text>
</comment>
<evidence type="ECO:0000313" key="17">
    <source>
        <dbReference type="EMBL" id="MFD1165798.1"/>
    </source>
</evidence>
<evidence type="ECO:0000256" key="1">
    <source>
        <dbReference type="ARBA" id="ARBA00004141"/>
    </source>
</evidence>
<dbReference type="InterPro" id="IPR001182">
    <property type="entry name" value="FtsW/RodA"/>
</dbReference>
<feature type="transmembrane region" description="Helical" evidence="16">
    <location>
        <begin position="312"/>
        <end position="337"/>
    </location>
</feature>
<feature type="transmembrane region" description="Helical" evidence="16">
    <location>
        <begin position="189"/>
        <end position="207"/>
    </location>
</feature>
<dbReference type="Proteomes" id="UP001597205">
    <property type="component" value="Unassembled WGS sequence"/>
</dbReference>
<dbReference type="EMBL" id="JBHTKY010000011">
    <property type="protein sequence ID" value="MFD1165798.1"/>
    <property type="molecule type" value="Genomic_DNA"/>
</dbReference>
<dbReference type="PANTHER" id="PTHR30474">
    <property type="entry name" value="CELL CYCLE PROTEIN"/>
    <property type="match status" value="1"/>
</dbReference>
<organism evidence="17 18">
    <name type="scientific">Sphingobacterium daejeonense</name>
    <dbReference type="NCBI Taxonomy" id="371142"/>
    <lineage>
        <taxon>Bacteria</taxon>
        <taxon>Pseudomonadati</taxon>
        <taxon>Bacteroidota</taxon>
        <taxon>Sphingobacteriia</taxon>
        <taxon>Sphingobacteriales</taxon>
        <taxon>Sphingobacteriaceae</taxon>
        <taxon>Sphingobacterium</taxon>
    </lineage>
</organism>
<evidence type="ECO:0000313" key="18">
    <source>
        <dbReference type="Proteomes" id="UP001597205"/>
    </source>
</evidence>
<evidence type="ECO:0000256" key="3">
    <source>
        <dbReference type="ARBA" id="ARBA00022679"/>
    </source>
</evidence>
<evidence type="ECO:0000256" key="5">
    <source>
        <dbReference type="ARBA" id="ARBA00022960"/>
    </source>
</evidence>
<name>A0ABW3RL76_9SPHI</name>
<evidence type="ECO:0000256" key="8">
    <source>
        <dbReference type="ARBA" id="ARBA00023136"/>
    </source>
</evidence>
<evidence type="ECO:0000256" key="14">
    <source>
        <dbReference type="ARBA" id="ARBA00044770"/>
    </source>
</evidence>
<evidence type="ECO:0000256" key="15">
    <source>
        <dbReference type="ARBA" id="ARBA00049902"/>
    </source>
</evidence>
<evidence type="ECO:0000256" key="16">
    <source>
        <dbReference type="SAM" id="Phobius"/>
    </source>
</evidence>
<comment type="catalytic activity">
    <reaction evidence="15">
        <text>[GlcNAc-(1-&gt;4)-Mur2Ac(oyl-L-Ala-gamma-D-Glu-L-Lys-D-Ala-D-Ala)](n)-di-trans,octa-cis-undecaprenyl diphosphate + beta-D-GlcNAc-(1-&gt;4)-Mur2Ac(oyl-L-Ala-gamma-D-Glu-L-Lys-D-Ala-D-Ala)-di-trans,octa-cis-undecaprenyl diphosphate = [GlcNAc-(1-&gt;4)-Mur2Ac(oyl-L-Ala-gamma-D-Glu-L-Lys-D-Ala-D-Ala)](n+1)-di-trans,octa-cis-undecaprenyl diphosphate + di-trans,octa-cis-undecaprenyl diphosphate + H(+)</text>
        <dbReference type="Rhea" id="RHEA:23708"/>
        <dbReference type="Rhea" id="RHEA-COMP:9602"/>
        <dbReference type="Rhea" id="RHEA-COMP:9603"/>
        <dbReference type="ChEBI" id="CHEBI:15378"/>
        <dbReference type="ChEBI" id="CHEBI:58405"/>
        <dbReference type="ChEBI" id="CHEBI:60033"/>
        <dbReference type="ChEBI" id="CHEBI:78435"/>
        <dbReference type="EC" id="2.4.99.28"/>
    </reaction>
</comment>
<keyword evidence="4 16" id="KW-0812">Transmembrane</keyword>
<feature type="transmembrane region" description="Helical" evidence="16">
    <location>
        <begin position="168"/>
        <end position="184"/>
    </location>
</feature>
<evidence type="ECO:0000256" key="6">
    <source>
        <dbReference type="ARBA" id="ARBA00022984"/>
    </source>
</evidence>
<keyword evidence="8 16" id="KW-0472">Membrane</keyword>
<dbReference type="PANTHER" id="PTHR30474:SF2">
    <property type="entry name" value="PEPTIDOGLYCAN GLYCOSYLTRANSFERASE FTSW-RELATED"/>
    <property type="match status" value="1"/>
</dbReference>
<dbReference type="Pfam" id="PF01098">
    <property type="entry name" value="FTSW_RODA_SPOVE"/>
    <property type="match status" value="1"/>
</dbReference>
<comment type="subcellular location">
    <subcellularLocation>
        <location evidence="1">Membrane</location>
        <topology evidence="1">Multi-pass membrane protein</topology>
    </subcellularLocation>
</comment>
<evidence type="ECO:0000256" key="13">
    <source>
        <dbReference type="ARBA" id="ARBA00041418"/>
    </source>
</evidence>
<feature type="transmembrane region" description="Helical" evidence="16">
    <location>
        <begin position="274"/>
        <end position="300"/>
    </location>
</feature>
<feature type="transmembrane region" description="Helical" evidence="16">
    <location>
        <begin position="12"/>
        <end position="34"/>
    </location>
</feature>
<feature type="transmembrane region" description="Helical" evidence="16">
    <location>
        <begin position="76"/>
        <end position="94"/>
    </location>
</feature>
<accession>A0ABW3RL76</accession>
<evidence type="ECO:0000256" key="11">
    <source>
        <dbReference type="ARBA" id="ARBA00038053"/>
    </source>
</evidence>
<evidence type="ECO:0000256" key="10">
    <source>
        <dbReference type="ARBA" id="ARBA00033270"/>
    </source>
</evidence>
<evidence type="ECO:0000256" key="4">
    <source>
        <dbReference type="ARBA" id="ARBA00022692"/>
    </source>
</evidence>
<sequence length="397" mass="43705">MEYIFSKLKGDKWIWIIVILLSIWSLLAVYSSVGTLAYKEGKGTEMYLFKHLFIVIAGLALMYLSHKLDYRYYAGISKLLMVITIPLLLYTLVFGSKVNEASRWLTIPVINQTFQTSDLAKLALITFLARMLSRKQEEIKDVKKSFIPIMGAVCFVFVLIAWANLSTALMLFGVSVLLLLIGRISFKQIAVVCMGGGVLLMLVIFLGPRRATYLSRIQGFFNTEQVHDGKTSFQDDKNYQANNAKIAIATGEMFGKGVGNSVQRNVLPHPYSDFIFAIIIEEYGTIGGAVLLFLYIALMYRCIRIVTLSPRAFGAFLAAGLGFSLTIQALANMAVAVGLGPVTGVPLPLVSMGGTSILFTSVALGIILSVSRNVEELKVKEEKEVVKAPRKVLVGTI</sequence>
<keyword evidence="2" id="KW-0328">Glycosyltransferase</keyword>
<keyword evidence="18" id="KW-1185">Reference proteome</keyword>
<dbReference type="EC" id="2.4.99.28" evidence="14"/>
<reference evidence="18" key="1">
    <citation type="journal article" date="2019" name="Int. J. Syst. Evol. Microbiol.">
        <title>The Global Catalogue of Microorganisms (GCM) 10K type strain sequencing project: providing services to taxonomists for standard genome sequencing and annotation.</title>
        <authorList>
            <consortium name="The Broad Institute Genomics Platform"/>
            <consortium name="The Broad Institute Genome Sequencing Center for Infectious Disease"/>
            <person name="Wu L."/>
            <person name="Ma J."/>
        </authorList>
    </citation>
    <scope>NUCLEOTIDE SEQUENCE [LARGE SCALE GENOMIC DNA]</scope>
    <source>
        <strain evidence="18">CCUG 52468</strain>
    </source>
</reference>
<protein>
    <recommendedName>
        <fullName evidence="12">Probable peptidoglycan glycosyltransferase FtsW</fullName>
        <ecNumber evidence="14">2.4.99.28</ecNumber>
    </recommendedName>
    <alternativeName>
        <fullName evidence="13">Cell division protein FtsW</fullName>
    </alternativeName>
    <alternativeName>
        <fullName evidence="10">Cell wall polymerase</fullName>
    </alternativeName>
    <alternativeName>
        <fullName evidence="9">Peptidoglycan polymerase</fullName>
    </alternativeName>
</protein>
<feature type="transmembrane region" description="Helical" evidence="16">
    <location>
        <begin position="46"/>
        <end position="64"/>
    </location>
</feature>